<sequence>MDPNVWSIRLTMRVPSYYKEHRMFYFNLYNMNKDNEMRYIWTIAPNLAKEGIHVLVEFIPIPRQTVSITHDTNTINMTEHVIAITQMFSDEPSMLYPIVNDDDDVDDHSDEDYVVSSESESDDNNYGEEEELQILVQPVTENTVT</sequence>
<organism evidence="1 2">
    <name type="scientific">Catharanthus roseus</name>
    <name type="common">Madagascar periwinkle</name>
    <name type="synonym">Vinca rosea</name>
    <dbReference type="NCBI Taxonomy" id="4058"/>
    <lineage>
        <taxon>Eukaryota</taxon>
        <taxon>Viridiplantae</taxon>
        <taxon>Streptophyta</taxon>
        <taxon>Embryophyta</taxon>
        <taxon>Tracheophyta</taxon>
        <taxon>Spermatophyta</taxon>
        <taxon>Magnoliopsida</taxon>
        <taxon>eudicotyledons</taxon>
        <taxon>Gunneridae</taxon>
        <taxon>Pentapetalae</taxon>
        <taxon>asterids</taxon>
        <taxon>lamiids</taxon>
        <taxon>Gentianales</taxon>
        <taxon>Apocynaceae</taxon>
        <taxon>Rauvolfioideae</taxon>
        <taxon>Vinceae</taxon>
        <taxon>Catharanthinae</taxon>
        <taxon>Catharanthus</taxon>
    </lineage>
</organism>
<keyword evidence="2" id="KW-1185">Reference proteome</keyword>
<gene>
    <name evidence="1" type="ORF">M9H77_12093</name>
</gene>
<protein>
    <submittedName>
        <fullName evidence="1">Uncharacterized protein</fullName>
    </submittedName>
</protein>
<evidence type="ECO:0000313" key="1">
    <source>
        <dbReference type="EMBL" id="KAI5671729.1"/>
    </source>
</evidence>
<comment type="caution">
    <text evidence="1">The sequence shown here is derived from an EMBL/GenBank/DDBJ whole genome shotgun (WGS) entry which is preliminary data.</text>
</comment>
<dbReference type="EMBL" id="CM044703">
    <property type="protein sequence ID" value="KAI5671729.1"/>
    <property type="molecule type" value="Genomic_DNA"/>
</dbReference>
<name>A0ACC0BGG0_CATRO</name>
<reference evidence="2" key="1">
    <citation type="journal article" date="2023" name="Nat. Plants">
        <title>Single-cell RNA sequencing provides a high-resolution roadmap for understanding the multicellular compartmentation of specialized metabolism.</title>
        <authorList>
            <person name="Sun S."/>
            <person name="Shen X."/>
            <person name="Li Y."/>
            <person name="Li Y."/>
            <person name="Wang S."/>
            <person name="Li R."/>
            <person name="Zhang H."/>
            <person name="Shen G."/>
            <person name="Guo B."/>
            <person name="Wei J."/>
            <person name="Xu J."/>
            <person name="St-Pierre B."/>
            <person name="Chen S."/>
            <person name="Sun C."/>
        </authorList>
    </citation>
    <scope>NUCLEOTIDE SEQUENCE [LARGE SCALE GENOMIC DNA]</scope>
</reference>
<accession>A0ACC0BGG0</accession>
<proteinExistence type="predicted"/>
<evidence type="ECO:0000313" key="2">
    <source>
        <dbReference type="Proteomes" id="UP001060085"/>
    </source>
</evidence>
<dbReference type="Proteomes" id="UP001060085">
    <property type="component" value="Linkage Group LG03"/>
</dbReference>